<dbReference type="Pfam" id="PF21762">
    <property type="entry name" value="DEDDh_C"/>
    <property type="match status" value="1"/>
</dbReference>
<feature type="domain" description="Gfd2/YDR514C-like C-terminal" evidence="1">
    <location>
        <begin position="47"/>
        <end position="233"/>
    </location>
</feature>
<evidence type="ECO:0000259" key="1">
    <source>
        <dbReference type="Pfam" id="PF21762"/>
    </source>
</evidence>
<dbReference type="EMBL" id="JAADJZ010000014">
    <property type="protein sequence ID" value="KAF2870038.1"/>
    <property type="molecule type" value="Genomic_DNA"/>
</dbReference>
<proteinExistence type="predicted"/>
<organism evidence="2 3">
    <name type="scientific">Massariosphaeria phaeospora</name>
    <dbReference type="NCBI Taxonomy" id="100035"/>
    <lineage>
        <taxon>Eukaryota</taxon>
        <taxon>Fungi</taxon>
        <taxon>Dikarya</taxon>
        <taxon>Ascomycota</taxon>
        <taxon>Pezizomycotina</taxon>
        <taxon>Dothideomycetes</taxon>
        <taxon>Pleosporomycetidae</taxon>
        <taxon>Pleosporales</taxon>
        <taxon>Pleosporales incertae sedis</taxon>
        <taxon>Massariosphaeria</taxon>
    </lineage>
</organism>
<dbReference type="GO" id="GO:0005634">
    <property type="term" value="C:nucleus"/>
    <property type="evidence" value="ECO:0007669"/>
    <property type="project" value="TreeGrafter"/>
</dbReference>
<dbReference type="OrthoDB" id="5953249at2759"/>
<dbReference type="InterPro" id="IPR048519">
    <property type="entry name" value="Gfd2/YDR514C-like_C"/>
</dbReference>
<dbReference type="PANTHER" id="PTHR28083:SF1">
    <property type="entry name" value="GOOD FOR FULL DBP5 ACTIVITY PROTEIN 2"/>
    <property type="match status" value="1"/>
</dbReference>
<dbReference type="AlphaFoldDB" id="A0A7C8M6B4"/>
<sequence>MSESDRSSPSLECPSFDSLREKLAELSGTQILKAALETTGAVLTAASVRTSRTDPNRITEIALATLNPSDIRDMDPGVRGENWLKEIMSYHLLLIENAHLLDESQTSSDFSFGKTRWVTMRQAERYLEEVFLVDNLETPGEYHPVILIPYGSAAQIHQTTSILATELECFGTHVATVKPSDVSSDTIFRMVFPNGNYTDTTRQSHALELSTHFANALHTFGSNSANHATITLRNCIILALLSKQLAWTSHQLQALPAELSRTLVRVQRAVEDFEPAFGFAKFCARCESHKHDRAECKAKVQCLRCKRAGASAEVFESHSHARCELVDSEEWTARGEVSGNVKGWLNTGEYGGRSS</sequence>
<reference evidence="2 3" key="1">
    <citation type="submission" date="2020-01" db="EMBL/GenBank/DDBJ databases">
        <authorList>
            <consortium name="DOE Joint Genome Institute"/>
            <person name="Haridas S."/>
            <person name="Albert R."/>
            <person name="Binder M."/>
            <person name="Bloem J."/>
            <person name="Labutti K."/>
            <person name="Salamov A."/>
            <person name="Andreopoulos B."/>
            <person name="Baker S.E."/>
            <person name="Barry K."/>
            <person name="Bills G."/>
            <person name="Bluhm B.H."/>
            <person name="Cannon C."/>
            <person name="Castanera R."/>
            <person name="Culley D.E."/>
            <person name="Daum C."/>
            <person name="Ezra D."/>
            <person name="Gonzalez J.B."/>
            <person name="Henrissat B."/>
            <person name="Kuo A."/>
            <person name="Liang C."/>
            <person name="Lipzen A."/>
            <person name="Lutzoni F."/>
            <person name="Magnuson J."/>
            <person name="Mondo S."/>
            <person name="Nolan M."/>
            <person name="Ohm R."/>
            <person name="Pangilinan J."/>
            <person name="Park H.-J.H."/>
            <person name="Ramirez L."/>
            <person name="Alfaro M."/>
            <person name="Sun H."/>
            <person name="Tritt A."/>
            <person name="Yoshinaga Y."/>
            <person name="Zwiers L.-H.L."/>
            <person name="Turgeon B.G."/>
            <person name="Goodwin S.B."/>
            <person name="Spatafora J.W."/>
            <person name="Crous P.W."/>
            <person name="Grigoriev I.V."/>
        </authorList>
    </citation>
    <scope>NUCLEOTIDE SEQUENCE [LARGE SCALE GENOMIC DNA]</scope>
    <source>
        <strain evidence="2 3">CBS 611.86</strain>
    </source>
</reference>
<name>A0A7C8M6B4_9PLEO</name>
<evidence type="ECO:0000313" key="2">
    <source>
        <dbReference type="EMBL" id="KAF2870038.1"/>
    </source>
</evidence>
<comment type="caution">
    <text evidence="2">The sequence shown here is derived from an EMBL/GenBank/DDBJ whole genome shotgun (WGS) entry which is preliminary data.</text>
</comment>
<evidence type="ECO:0000313" key="3">
    <source>
        <dbReference type="Proteomes" id="UP000481861"/>
    </source>
</evidence>
<accession>A0A7C8M6B4</accession>
<dbReference type="Proteomes" id="UP000481861">
    <property type="component" value="Unassembled WGS sequence"/>
</dbReference>
<gene>
    <name evidence="2" type="ORF">BDV95DRAFT_608061</name>
</gene>
<dbReference type="InterPro" id="IPR040151">
    <property type="entry name" value="Gfd2/YDR514C-like"/>
</dbReference>
<keyword evidence="3" id="KW-1185">Reference proteome</keyword>
<protein>
    <recommendedName>
        <fullName evidence="1">Gfd2/YDR514C-like C-terminal domain-containing protein</fullName>
    </recommendedName>
</protein>
<dbReference type="PANTHER" id="PTHR28083">
    <property type="entry name" value="GOOD FOR FULL DBP5 ACTIVITY PROTEIN 2"/>
    <property type="match status" value="1"/>
</dbReference>